<dbReference type="Pfam" id="PF00153">
    <property type="entry name" value="Mito_carr"/>
    <property type="match status" value="1"/>
</dbReference>
<evidence type="ECO:0000256" key="6">
    <source>
        <dbReference type="ARBA" id="ARBA00022787"/>
    </source>
</evidence>
<dbReference type="Gene3D" id="1.50.40.10">
    <property type="entry name" value="Mitochondrial carrier domain"/>
    <property type="match status" value="1"/>
</dbReference>
<keyword evidence="4 10" id="KW-0812">Transmembrane</keyword>
<evidence type="ECO:0000313" key="15">
    <source>
        <dbReference type="Proteomes" id="UP000078200"/>
    </source>
</evidence>
<feature type="transmembrane region" description="Helical" evidence="13">
    <location>
        <begin position="221"/>
        <end position="240"/>
    </location>
</feature>
<keyword evidence="5" id="KW-0677">Repeat</keyword>
<evidence type="ECO:0000256" key="12">
    <source>
        <dbReference type="SAM" id="MobiDB-lite"/>
    </source>
</evidence>
<feature type="repeat" description="Solcar" evidence="10">
    <location>
        <begin position="329"/>
        <end position="431"/>
    </location>
</feature>
<evidence type="ECO:0008006" key="16">
    <source>
        <dbReference type="Google" id="ProtNLM"/>
    </source>
</evidence>
<feature type="compositionally biased region" description="Basic and acidic residues" evidence="12">
    <location>
        <begin position="24"/>
        <end position="33"/>
    </location>
</feature>
<dbReference type="Proteomes" id="UP000078200">
    <property type="component" value="Unassembled WGS sequence"/>
</dbReference>
<evidence type="ECO:0000256" key="11">
    <source>
        <dbReference type="RuleBase" id="RU000488"/>
    </source>
</evidence>
<comment type="subcellular location">
    <subcellularLocation>
        <location evidence="1">Mitochondrion outer membrane</location>
        <topology evidence="1">Multi-pass membrane protein</topology>
    </subcellularLocation>
</comment>
<dbReference type="InterPro" id="IPR039158">
    <property type="entry name" value="SLC25A46"/>
</dbReference>
<dbReference type="GO" id="GO:0005741">
    <property type="term" value="C:mitochondrial outer membrane"/>
    <property type="evidence" value="ECO:0007669"/>
    <property type="project" value="UniProtKB-SubCell"/>
</dbReference>
<evidence type="ECO:0000256" key="13">
    <source>
        <dbReference type="SAM" id="Phobius"/>
    </source>
</evidence>
<keyword evidence="6" id="KW-1000">Mitochondrion outer membrane</keyword>
<name>A0A1A9UQB6_GLOAU</name>
<dbReference type="PANTHER" id="PTHR21252:SF2">
    <property type="entry name" value="MITOCHONDRIAL OUTER MEMBRANE PROTEIN SLC25A46"/>
    <property type="match status" value="1"/>
</dbReference>
<evidence type="ECO:0000256" key="3">
    <source>
        <dbReference type="ARBA" id="ARBA00022448"/>
    </source>
</evidence>
<evidence type="ECO:0000256" key="4">
    <source>
        <dbReference type="ARBA" id="ARBA00022692"/>
    </source>
</evidence>
<dbReference type="AlphaFoldDB" id="A0A1A9UQB6"/>
<feature type="compositionally biased region" description="Polar residues" evidence="12">
    <location>
        <begin position="37"/>
        <end position="48"/>
    </location>
</feature>
<evidence type="ECO:0000256" key="7">
    <source>
        <dbReference type="ARBA" id="ARBA00022989"/>
    </source>
</evidence>
<protein>
    <recommendedName>
        <fullName evidence="16">Solute carrier family 25 member 46</fullName>
    </recommendedName>
</protein>
<evidence type="ECO:0000256" key="9">
    <source>
        <dbReference type="ARBA" id="ARBA00023136"/>
    </source>
</evidence>
<feature type="transmembrane region" description="Helical" evidence="13">
    <location>
        <begin position="277"/>
        <end position="300"/>
    </location>
</feature>
<keyword evidence="7 13" id="KW-1133">Transmembrane helix</keyword>
<dbReference type="SUPFAM" id="SSF103506">
    <property type="entry name" value="Mitochondrial carrier"/>
    <property type="match status" value="1"/>
</dbReference>
<evidence type="ECO:0000256" key="10">
    <source>
        <dbReference type="PROSITE-ProRule" id="PRU00282"/>
    </source>
</evidence>
<dbReference type="STRING" id="7395.A0A1A9UQB6"/>
<organism evidence="14 15">
    <name type="scientific">Glossina austeni</name>
    <name type="common">Savannah tsetse fly</name>
    <dbReference type="NCBI Taxonomy" id="7395"/>
    <lineage>
        <taxon>Eukaryota</taxon>
        <taxon>Metazoa</taxon>
        <taxon>Ecdysozoa</taxon>
        <taxon>Arthropoda</taxon>
        <taxon>Hexapoda</taxon>
        <taxon>Insecta</taxon>
        <taxon>Pterygota</taxon>
        <taxon>Neoptera</taxon>
        <taxon>Endopterygota</taxon>
        <taxon>Diptera</taxon>
        <taxon>Brachycera</taxon>
        <taxon>Muscomorpha</taxon>
        <taxon>Hippoboscoidea</taxon>
        <taxon>Glossinidae</taxon>
        <taxon>Glossina</taxon>
    </lineage>
</organism>
<dbReference type="EnsemblMetazoa" id="GAUT011989-RA">
    <property type="protein sequence ID" value="GAUT011989-PA"/>
    <property type="gene ID" value="GAUT011989"/>
</dbReference>
<evidence type="ECO:0000256" key="2">
    <source>
        <dbReference type="ARBA" id="ARBA00006375"/>
    </source>
</evidence>
<feature type="compositionally biased region" description="Polar residues" evidence="12">
    <location>
        <begin position="1"/>
        <end position="19"/>
    </location>
</feature>
<dbReference type="PANTHER" id="PTHR21252">
    <property type="entry name" value="TB1 PROTEIN-RELATED"/>
    <property type="match status" value="1"/>
</dbReference>
<dbReference type="VEuPathDB" id="VectorBase:GAUT011989"/>
<evidence type="ECO:0000256" key="1">
    <source>
        <dbReference type="ARBA" id="ARBA00004374"/>
    </source>
</evidence>
<dbReference type="InterPro" id="IPR023395">
    <property type="entry name" value="MCP_dom_sf"/>
</dbReference>
<proteinExistence type="inferred from homology"/>
<evidence type="ECO:0000256" key="8">
    <source>
        <dbReference type="ARBA" id="ARBA00023128"/>
    </source>
</evidence>
<keyword evidence="8" id="KW-0496">Mitochondrion</keyword>
<feature type="region of interest" description="Disordered" evidence="12">
    <location>
        <begin position="1"/>
        <end position="48"/>
    </location>
</feature>
<keyword evidence="9 10" id="KW-0472">Membrane</keyword>
<comment type="similarity">
    <text evidence="2 11">Belongs to the mitochondrial carrier (TC 2.A.29) family.</text>
</comment>
<keyword evidence="3 11" id="KW-0813">Transport</keyword>
<dbReference type="PROSITE" id="PS50920">
    <property type="entry name" value="SOLCAR"/>
    <property type="match status" value="1"/>
</dbReference>
<keyword evidence="15" id="KW-1185">Reference proteome</keyword>
<accession>A0A1A9UQB6</accession>
<dbReference type="GO" id="GO:0090149">
    <property type="term" value="P:mitochondrial membrane fission"/>
    <property type="evidence" value="ECO:0007669"/>
    <property type="project" value="InterPro"/>
</dbReference>
<sequence length="481" mass="54013">MAGMNNYSTLMYTTNQNPSDTDDKEMQRTETQHTRAAVSSTGLPPATLNLQRSPQIQYQLTDDQYQAYLESLTSGHERAGPGLKNVTSDRDLSLPLEKHRGFEKYYDSQEDEISIRKYLGIGVQWVSLVTENLLNHPFIVLRRQCQVYNASQRYHLHPLGLIPAIVHLHRRQGVTTLWKGLGSCLLVRGLSMAMDDVLSKITMWPKEVDSRTSLKRFGQHVILKGLSIALVMPFYAASLVETVQSDIASEKPGLFDVFREGSLRLLYWKSPQKGRMLPIWALIGPTVGVGLTKYLFGLVIKGVSSRIMRRRIQQSQERKGAKFKDDSLENQNVEVYSNLISMLTTEVIFYPLETILHRIQLQGTRTIIDNLDNGYAVVPILTNYQGAIDCYRTTVAAEGFSGLYKGFGAIILQFAAHIAVIKLTKWIVNQITEIISSRPPAKVIQYYNLEYGNLDRGMISNSTTISPSISSGSDVDGNSLD</sequence>
<evidence type="ECO:0000256" key="5">
    <source>
        <dbReference type="ARBA" id="ARBA00022737"/>
    </source>
</evidence>
<reference evidence="14" key="1">
    <citation type="submission" date="2020-05" db="UniProtKB">
        <authorList>
            <consortium name="EnsemblMetazoa"/>
        </authorList>
    </citation>
    <scope>IDENTIFICATION</scope>
    <source>
        <strain evidence="14">TTRI</strain>
    </source>
</reference>
<evidence type="ECO:0000313" key="14">
    <source>
        <dbReference type="EnsemblMetazoa" id="GAUT011989-PA"/>
    </source>
</evidence>
<dbReference type="InterPro" id="IPR018108">
    <property type="entry name" value="MCP_transmembrane"/>
</dbReference>